<dbReference type="RefSeq" id="WP_018302970.1">
    <property type="nucleotide sequence ID" value="NZ_KB902288.1"/>
</dbReference>
<dbReference type="AlphaFoldDB" id="A0A0D0QD52"/>
<evidence type="ECO:0000313" key="2">
    <source>
        <dbReference type="Proteomes" id="UP000035100"/>
    </source>
</evidence>
<gene>
    <name evidence="1" type="ORF">Wenmar_01191</name>
</gene>
<evidence type="ECO:0000313" key="1">
    <source>
        <dbReference type="EMBL" id="KIQ70232.1"/>
    </source>
</evidence>
<dbReference type="EMBL" id="AONG01000006">
    <property type="protein sequence ID" value="KIQ70232.1"/>
    <property type="molecule type" value="Genomic_DNA"/>
</dbReference>
<reference evidence="1 2" key="1">
    <citation type="submission" date="2013-01" db="EMBL/GenBank/DDBJ databases">
        <authorList>
            <person name="Fiebig A."/>
            <person name="Goeker M."/>
            <person name="Klenk H.-P.P."/>
        </authorList>
    </citation>
    <scope>NUCLEOTIDE SEQUENCE [LARGE SCALE GENOMIC DNA]</scope>
    <source>
        <strain evidence="1 2">DSM 24838</strain>
    </source>
</reference>
<proteinExistence type="predicted"/>
<organism evidence="1 2">
    <name type="scientific">Wenxinia marina DSM 24838</name>
    <dbReference type="NCBI Taxonomy" id="1123501"/>
    <lineage>
        <taxon>Bacteria</taxon>
        <taxon>Pseudomonadati</taxon>
        <taxon>Pseudomonadota</taxon>
        <taxon>Alphaproteobacteria</taxon>
        <taxon>Rhodobacterales</taxon>
        <taxon>Roseobacteraceae</taxon>
        <taxon>Wenxinia</taxon>
    </lineage>
</organism>
<comment type="caution">
    <text evidence="1">The sequence shown here is derived from an EMBL/GenBank/DDBJ whole genome shotgun (WGS) entry which is preliminary data.</text>
</comment>
<sequence length="40" mass="4071">MGMVALIVAGEPANADAAAEVRHPGRAGTTFEELFAQAAE</sequence>
<dbReference type="Proteomes" id="UP000035100">
    <property type="component" value="Unassembled WGS sequence"/>
</dbReference>
<keyword evidence="2" id="KW-1185">Reference proteome</keyword>
<protein>
    <submittedName>
        <fullName evidence="1">Uncharacterized protein</fullName>
    </submittedName>
</protein>
<accession>A0A0D0QD52</accession>
<name>A0A0D0QD52_9RHOB</name>